<reference evidence="3" key="1">
    <citation type="journal article" date="2023" name="Commun. Biol.">
        <title>Genome analysis of Parmales, the sister group of diatoms, reveals the evolutionary specialization of diatoms from phago-mixotrophs to photoautotrophs.</title>
        <authorList>
            <person name="Ban H."/>
            <person name="Sato S."/>
            <person name="Yoshikawa S."/>
            <person name="Yamada K."/>
            <person name="Nakamura Y."/>
            <person name="Ichinomiya M."/>
            <person name="Sato N."/>
            <person name="Blanc-Mathieu R."/>
            <person name="Endo H."/>
            <person name="Kuwata A."/>
            <person name="Ogata H."/>
        </authorList>
    </citation>
    <scope>NUCLEOTIDE SEQUENCE [LARGE SCALE GENOMIC DNA]</scope>
</reference>
<dbReference type="Proteomes" id="UP001162640">
    <property type="component" value="Unassembled WGS sequence"/>
</dbReference>
<feature type="region of interest" description="Disordered" evidence="1">
    <location>
        <begin position="95"/>
        <end position="146"/>
    </location>
</feature>
<gene>
    <name evidence="2" type="ORF">TL16_g04041</name>
</gene>
<name>A0A9W7ABH2_9STRA</name>
<accession>A0A9W7ABH2</accession>
<proteinExistence type="predicted"/>
<dbReference type="EMBL" id="BLQM01000109">
    <property type="protein sequence ID" value="GMH64780.1"/>
    <property type="molecule type" value="Genomic_DNA"/>
</dbReference>
<evidence type="ECO:0000313" key="3">
    <source>
        <dbReference type="Proteomes" id="UP001162640"/>
    </source>
</evidence>
<dbReference type="AlphaFoldDB" id="A0A9W7ABH2"/>
<evidence type="ECO:0000256" key="1">
    <source>
        <dbReference type="SAM" id="MobiDB-lite"/>
    </source>
</evidence>
<protein>
    <submittedName>
        <fullName evidence="2">Uncharacterized protein</fullName>
    </submittedName>
</protein>
<feature type="compositionally biased region" description="Polar residues" evidence="1">
    <location>
        <begin position="100"/>
        <end position="115"/>
    </location>
</feature>
<organism evidence="2 3">
    <name type="scientific">Triparma laevis f. inornata</name>
    <dbReference type="NCBI Taxonomy" id="1714386"/>
    <lineage>
        <taxon>Eukaryota</taxon>
        <taxon>Sar</taxon>
        <taxon>Stramenopiles</taxon>
        <taxon>Ochrophyta</taxon>
        <taxon>Bolidophyceae</taxon>
        <taxon>Parmales</taxon>
        <taxon>Triparmaceae</taxon>
        <taxon>Triparma</taxon>
    </lineage>
</organism>
<evidence type="ECO:0000313" key="2">
    <source>
        <dbReference type="EMBL" id="GMH64780.1"/>
    </source>
</evidence>
<comment type="caution">
    <text evidence="2">The sequence shown here is derived from an EMBL/GenBank/DDBJ whole genome shotgun (WGS) entry which is preliminary data.</text>
</comment>
<sequence>MTNVSFSRTLSNCVIRVKRSAFMESDLTKIVRFGKEHEFLYEILIDKEDFSDFRHALQSASGIKTGKVRLSWSYLLSLIISFLLANTRTVPLPSKARQEPIQNQDHQEPLQNLNRTPAKHCDAGVLHPGPPHQPLLRHPLEEEEIG</sequence>